<accession>A0A0E9T606</accession>
<keyword evidence="1" id="KW-1133">Transmembrane helix</keyword>
<organism evidence="2">
    <name type="scientific">Anguilla anguilla</name>
    <name type="common">European freshwater eel</name>
    <name type="synonym">Muraena anguilla</name>
    <dbReference type="NCBI Taxonomy" id="7936"/>
    <lineage>
        <taxon>Eukaryota</taxon>
        <taxon>Metazoa</taxon>
        <taxon>Chordata</taxon>
        <taxon>Craniata</taxon>
        <taxon>Vertebrata</taxon>
        <taxon>Euteleostomi</taxon>
        <taxon>Actinopterygii</taxon>
        <taxon>Neopterygii</taxon>
        <taxon>Teleostei</taxon>
        <taxon>Anguilliformes</taxon>
        <taxon>Anguillidae</taxon>
        <taxon>Anguilla</taxon>
    </lineage>
</organism>
<sequence length="38" mass="4733">MTATPNKDRPAAYPLRWYIFVFFVFFFKHTQMSCFFYL</sequence>
<dbReference type="EMBL" id="GBXM01059488">
    <property type="protein sequence ID" value="JAH49089.1"/>
    <property type="molecule type" value="Transcribed_RNA"/>
</dbReference>
<reference evidence="2" key="2">
    <citation type="journal article" date="2015" name="Fish Shellfish Immunol.">
        <title>Early steps in the European eel (Anguilla anguilla)-Vibrio vulnificus interaction in the gills: Role of the RtxA13 toxin.</title>
        <authorList>
            <person name="Callol A."/>
            <person name="Pajuelo D."/>
            <person name="Ebbesson L."/>
            <person name="Teles M."/>
            <person name="MacKenzie S."/>
            <person name="Amaro C."/>
        </authorList>
    </citation>
    <scope>NUCLEOTIDE SEQUENCE</scope>
</reference>
<evidence type="ECO:0000256" key="1">
    <source>
        <dbReference type="SAM" id="Phobius"/>
    </source>
</evidence>
<proteinExistence type="predicted"/>
<feature type="transmembrane region" description="Helical" evidence="1">
    <location>
        <begin position="15"/>
        <end position="37"/>
    </location>
</feature>
<evidence type="ECO:0000313" key="2">
    <source>
        <dbReference type="EMBL" id="JAH49089.1"/>
    </source>
</evidence>
<reference evidence="2" key="1">
    <citation type="submission" date="2014-11" db="EMBL/GenBank/DDBJ databases">
        <authorList>
            <person name="Amaro Gonzalez C."/>
        </authorList>
    </citation>
    <scope>NUCLEOTIDE SEQUENCE</scope>
</reference>
<keyword evidence="1" id="KW-0472">Membrane</keyword>
<dbReference type="AlphaFoldDB" id="A0A0E9T606"/>
<keyword evidence="1" id="KW-0812">Transmembrane</keyword>
<protein>
    <submittedName>
        <fullName evidence="2">Uncharacterized protein</fullName>
    </submittedName>
</protein>
<name>A0A0E9T606_ANGAN</name>